<proteinExistence type="predicted"/>
<dbReference type="EMBL" id="LAQT01000009">
    <property type="protein sequence ID" value="KPC52525.1"/>
    <property type="molecule type" value="Genomic_DNA"/>
</dbReference>
<accession>A0A0N0GNA5</accession>
<sequence>MNEQTRWELYLYEHYSKEEMGRLARSLEYFRYCRAYGGHVDDGDRLLVAIRFGTEQELLEILAQLEIPGTRLPPTNPVPVPGVSYPGTEFAKFIPAVKAFPTIAQPRQVSLRGINVFVWIDAAQIRLEISDPLDRYCVGAEAVHGAQVVEPLLAQLQAKLIEPPLDGKHCVCPKFYPEFWGGGGLDRVSSRVVDN</sequence>
<gene>
    <name evidence="1" type="ORF">WG78_11790</name>
</gene>
<dbReference type="OrthoDB" id="8443654at2"/>
<dbReference type="RefSeq" id="WP_053938016.1">
    <property type="nucleotide sequence ID" value="NZ_LAQT01000009.1"/>
</dbReference>
<name>A0A0N0GNA5_9NEIS</name>
<dbReference type="STRING" id="857265.WG78_11790"/>
<evidence type="ECO:0000313" key="1">
    <source>
        <dbReference type="EMBL" id="KPC52525.1"/>
    </source>
</evidence>
<comment type="caution">
    <text evidence="1">The sequence shown here is derived from an EMBL/GenBank/DDBJ whole genome shotgun (WGS) entry which is preliminary data.</text>
</comment>
<organism evidence="1 2">
    <name type="scientific">Amantichitinum ursilacus</name>
    <dbReference type="NCBI Taxonomy" id="857265"/>
    <lineage>
        <taxon>Bacteria</taxon>
        <taxon>Pseudomonadati</taxon>
        <taxon>Pseudomonadota</taxon>
        <taxon>Betaproteobacteria</taxon>
        <taxon>Neisseriales</taxon>
        <taxon>Chitinibacteraceae</taxon>
        <taxon>Amantichitinum</taxon>
    </lineage>
</organism>
<dbReference type="AlphaFoldDB" id="A0A0N0GNA5"/>
<protein>
    <submittedName>
        <fullName evidence="1">Uncharacterized protein</fullName>
    </submittedName>
</protein>
<evidence type="ECO:0000313" key="2">
    <source>
        <dbReference type="Proteomes" id="UP000037939"/>
    </source>
</evidence>
<dbReference type="Proteomes" id="UP000037939">
    <property type="component" value="Unassembled WGS sequence"/>
</dbReference>
<keyword evidence="2" id="KW-1185">Reference proteome</keyword>
<reference evidence="1 2" key="1">
    <citation type="submission" date="2015-07" db="EMBL/GenBank/DDBJ databases">
        <title>Draft genome sequence of the Amantichitinum ursilacus IGB-41, a new chitin-degrading bacterium.</title>
        <authorList>
            <person name="Kirstahler P."/>
            <person name="Guenther M."/>
            <person name="Grumaz C."/>
            <person name="Rupp S."/>
            <person name="Zibek S."/>
            <person name="Sohn K."/>
        </authorList>
    </citation>
    <scope>NUCLEOTIDE SEQUENCE [LARGE SCALE GENOMIC DNA]</scope>
    <source>
        <strain evidence="1 2">IGB-41</strain>
    </source>
</reference>